<accession>A0A1B9IXY4</accession>
<evidence type="ECO:0000313" key="2">
    <source>
        <dbReference type="Proteomes" id="UP000092583"/>
    </source>
</evidence>
<reference evidence="2" key="2">
    <citation type="submission" date="2013-12" db="EMBL/GenBank/DDBJ databases">
        <title>Evolution of pathogenesis and genome organization in the Tremellales.</title>
        <authorList>
            <person name="Cuomo C."/>
            <person name="Litvintseva A."/>
            <person name="Heitman J."/>
            <person name="Chen Y."/>
            <person name="Sun S."/>
            <person name="Springer D."/>
            <person name="Dromer F."/>
            <person name="Young S."/>
            <person name="Zeng Q."/>
            <person name="Chapman S."/>
            <person name="Gujja S."/>
            <person name="Saif S."/>
            <person name="Birren B."/>
        </authorList>
    </citation>
    <scope>NUCLEOTIDE SEQUENCE [LARGE SCALE GENOMIC DNA]</scope>
    <source>
        <strain evidence="2">CBS 10435</strain>
    </source>
</reference>
<dbReference type="AlphaFoldDB" id="A0A1B9IXY4"/>
<dbReference type="OrthoDB" id="10634288at2759"/>
<proteinExistence type="predicted"/>
<dbReference type="Proteomes" id="UP000092583">
    <property type="component" value="Unassembled WGS sequence"/>
</dbReference>
<reference evidence="1 2" key="1">
    <citation type="submission" date="2013-07" db="EMBL/GenBank/DDBJ databases">
        <title>The Genome Sequence of Kwoniella mangroviensis CBS10435.</title>
        <authorList>
            <consortium name="The Broad Institute Genome Sequencing Platform"/>
            <person name="Cuomo C."/>
            <person name="Litvintseva A."/>
            <person name="Chen Y."/>
            <person name="Heitman J."/>
            <person name="Sun S."/>
            <person name="Springer D."/>
            <person name="Dromer F."/>
            <person name="Young S.K."/>
            <person name="Zeng Q."/>
            <person name="Gargeya S."/>
            <person name="Fitzgerald M."/>
            <person name="Abouelleil A."/>
            <person name="Alvarado L."/>
            <person name="Berlin A.M."/>
            <person name="Chapman S.B."/>
            <person name="Dewar J."/>
            <person name="Goldberg J."/>
            <person name="Griggs A."/>
            <person name="Gujja S."/>
            <person name="Hansen M."/>
            <person name="Howarth C."/>
            <person name="Imamovic A."/>
            <person name="Larimer J."/>
            <person name="McCowan C."/>
            <person name="Murphy C."/>
            <person name="Pearson M."/>
            <person name="Priest M."/>
            <person name="Roberts A."/>
            <person name="Saif S."/>
            <person name="Shea T."/>
            <person name="Sykes S."/>
            <person name="Wortman J."/>
            <person name="Nusbaum C."/>
            <person name="Birren B."/>
        </authorList>
    </citation>
    <scope>NUCLEOTIDE SEQUENCE [LARGE SCALE GENOMIC DNA]</scope>
    <source>
        <strain evidence="1 2">CBS 10435</strain>
    </source>
</reference>
<keyword evidence="2" id="KW-1185">Reference proteome</keyword>
<dbReference type="EMBL" id="KI669459">
    <property type="protein sequence ID" value="OCF60385.1"/>
    <property type="molecule type" value="Genomic_DNA"/>
</dbReference>
<organism evidence="1 2">
    <name type="scientific">Kwoniella mangroviensis CBS 10435</name>
    <dbReference type="NCBI Taxonomy" id="1331196"/>
    <lineage>
        <taxon>Eukaryota</taxon>
        <taxon>Fungi</taxon>
        <taxon>Dikarya</taxon>
        <taxon>Basidiomycota</taxon>
        <taxon>Agaricomycotina</taxon>
        <taxon>Tremellomycetes</taxon>
        <taxon>Tremellales</taxon>
        <taxon>Cryptococcaceae</taxon>
        <taxon>Kwoniella</taxon>
    </lineage>
</organism>
<name>A0A1B9IXY4_9TREE</name>
<protein>
    <submittedName>
        <fullName evidence="1">Uncharacterized protein</fullName>
    </submittedName>
</protein>
<gene>
    <name evidence="1" type="ORF">L486_00018</name>
</gene>
<evidence type="ECO:0000313" key="1">
    <source>
        <dbReference type="EMBL" id="OCF60385.1"/>
    </source>
</evidence>
<sequence>MNENEDGTSIAYSGNCTKSDSASALRELEQRWQCAEKDLAYCKIQKWDKEFQRALKDCVQSTNIAKASLRGSISTAHVNEDDMEDIAHRQAVHDDDDSLVNGGEGGDKLFDDEFRSLLDVDLRRFIESDTAIGQDEQKDLRRHISTYNHPSVRVSSQANETYLSLEKAESSYRRLESFLGQKEQNLFDPDNRTRYNKALDQDVDLWDEWISLRKDVSMIRECHKDISSS</sequence>